<dbReference type="OrthoDB" id="2985014at2759"/>
<dbReference type="Gene3D" id="1.20.1250.20">
    <property type="entry name" value="MFS general substrate transporter like domains"/>
    <property type="match status" value="2"/>
</dbReference>
<comment type="subcellular location">
    <subcellularLocation>
        <location evidence="1">Membrane</location>
        <topology evidence="1">Multi-pass membrane protein</topology>
    </subcellularLocation>
</comment>
<feature type="transmembrane region" description="Helical" evidence="6">
    <location>
        <begin position="273"/>
        <end position="293"/>
    </location>
</feature>
<feature type="transmembrane region" description="Helical" evidence="6">
    <location>
        <begin position="64"/>
        <end position="81"/>
    </location>
</feature>
<evidence type="ECO:0000313" key="9">
    <source>
        <dbReference type="Proteomes" id="UP001150904"/>
    </source>
</evidence>
<reference evidence="8" key="1">
    <citation type="submission" date="2022-12" db="EMBL/GenBank/DDBJ databases">
        <authorList>
            <person name="Petersen C."/>
        </authorList>
    </citation>
    <scope>NUCLEOTIDE SEQUENCE</scope>
    <source>
        <strain evidence="8">IBT 15544</strain>
    </source>
</reference>
<evidence type="ECO:0000256" key="1">
    <source>
        <dbReference type="ARBA" id="ARBA00004141"/>
    </source>
</evidence>
<dbReference type="SUPFAM" id="SSF103473">
    <property type="entry name" value="MFS general substrate transporter"/>
    <property type="match status" value="1"/>
</dbReference>
<keyword evidence="9" id="KW-1185">Reference proteome</keyword>
<keyword evidence="2" id="KW-0813">Transport</keyword>
<feature type="domain" description="Major facilitator superfamily (MFS) profile" evidence="7">
    <location>
        <begin position="1"/>
        <end position="366"/>
    </location>
</feature>
<proteinExistence type="predicted"/>
<feature type="transmembrane region" description="Helical" evidence="6">
    <location>
        <begin position="240"/>
        <end position="266"/>
    </location>
</feature>
<dbReference type="Proteomes" id="UP001150904">
    <property type="component" value="Unassembled WGS sequence"/>
</dbReference>
<dbReference type="GeneID" id="83177411"/>
<sequence length="366" mass="40696">MVGFATYQLERTNISSALTGGLATAISVNEDTINLGNQLMFLGVIILEIPSNIILHVIGPRRWIGGQVFIFGLVAALQVFIRDKAGFLTTRTILGLAEAGYIPGAMFTLSTWYTKDEITKRIAIFFFGMFGGTAVSPLLGAALLRLDGKGSLTGWQWIFLGNDILDQFGANFELVVEGIWSVTVSLVLMFFLPERDTLKSTLEIDEHLENESRAKEATARKIPIKTVWKTLTNFHKWPHFVATACIFSTWSPLTIYTPSILLSLGFSRIESNALASIGSFMTLPVVFFFAWLSDKTQKRGLMVMVASTTYFISLIALKLIQPHVGRWSKFGLWTTVNSLAVGYHPIHNAWIQMNSPDPEERSICMV</sequence>
<dbReference type="InterPro" id="IPR020846">
    <property type="entry name" value="MFS_dom"/>
</dbReference>
<evidence type="ECO:0000259" key="7">
    <source>
        <dbReference type="PROSITE" id="PS50850"/>
    </source>
</evidence>
<dbReference type="PANTHER" id="PTHR43791">
    <property type="entry name" value="PERMEASE-RELATED"/>
    <property type="match status" value="1"/>
</dbReference>
<keyword evidence="5 6" id="KW-0472">Membrane</keyword>
<dbReference type="PANTHER" id="PTHR43791:SF32">
    <property type="entry name" value="MAJOR FACILITATOR SUPERFAMILY (MFS) PROFILE DOMAIN-CONTAINING PROTEIN"/>
    <property type="match status" value="1"/>
</dbReference>
<protein>
    <recommendedName>
        <fullName evidence="7">Major facilitator superfamily (MFS) profile domain-containing protein</fullName>
    </recommendedName>
</protein>
<feature type="transmembrane region" description="Helical" evidence="6">
    <location>
        <begin position="299"/>
        <end position="320"/>
    </location>
</feature>
<evidence type="ECO:0000256" key="3">
    <source>
        <dbReference type="ARBA" id="ARBA00022692"/>
    </source>
</evidence>
<evidence type="ECO:0000256" key="4">
    <source>
        <dbReference type="ARBA" id="ARBA00022989"/>
    </source>
</evidence>
<dbReference type="RefSeq" id="XP_058312454.1">
    <property type="nucleotide sequence ID" value="XM_058450110.1"/>
</dbReference>
<evidence type="ECO:0000256" key="2">
    <source>
        <dbReference type="ARBA" id="ARBA00022448"/>
    </source>
</evidence>
<feature type="transmembrane region" description="Helical" evidence="6">
    <location>
        <begin position="93"/>
        <end position="112"/>
    </location>
</feature>
<gene>
    <name evidence="8" type="ORF">N7498_003048</name>
</gene>
<organism evidence="8 9">
    <name type="scientific">Penicillium cinerascens</name>
    <dbReference type="NCBI Taxonomy" id="70096"/>
    <lineage>
        <taxon>Eukaryota</taxon>
        <taxon>Fungi</taxon>
        <taxon>Dikarya</taxon>
        <taxon>Ascomycota</taxon>
        <taxon>Pezizomycotina</taxon>
        <taxon>Eurotiomycetes</taxon>
        <taxon>Eurotiomycetidae</taxon>
        <taxon>Eurotiales</taxon>
        <taxon>Aspergillaceae</taxon>
        <taxon>Penicillium</taxon>
    </lineage>
</organism>
<name>A0A9W9NB65_9EURO</name>
<feature type="transmembrane region" description="Helical" evidence="6">
    <location>
        <begin position="124"/>
        <end position="144"/>
    </location>
</feature>
<dbReference type="GO" id="GO:0022857">
    <property type="term" value="F:transmembrane transporter activity"/>
    <property type="evidence" value="ECO:0007669"/>
    <property type="project" value="InterPro"/>
</dbReference>
<evidence type="ECO:0000256" key="6">
    <source>
        <dbReference type="SAM" id="Phobius"/>
    </source>
</evidence>
<dbReference type="PROSITE" id="PS50850">
    <property type="entry name" value="MFS"/>
    <property type="match status" value="1"/>
</dbReference>
<evidence type="ECO:0000313" key="8">
    <source>
        <dbReference type="EMBL" id="KAJ5216641.1"/>
    </source>
</evidence>
<evidence type="ECO:0000256" key="5">
    <source>
        <dbReference type="ARBA" id="ARBA00023136"/>
    </source>
</evidence>
<keyword evidence="3 6" id="KW-0812">Transmembrane</keyword>
<dbReference type="Pfam" id="PF07690">
    <property type="entry name" value="MFS_1"/>
    <property type="match status" value="1"/>
</dbReference>
<keyword evidence="4 6" id="KW-1133">Transmembrane helix</keyword>
<feature type="transmembrane region" description="Helical" evidence="6">
    <location>
        <begin position="39"/>
        <end position="58"/>
    </location>
</feature>
<feature type="transmembrane region" description="Helical" evidence="6">
    <location>
        <begin position="174"/>
        <end position="192"/>
    </location>
</feature>
<dbReference type="AlphaFoldDB" id="A0A9W9NB65"/>
<dbReference type="GO" id="GO:0016020">
    <property type="term" value="C:membrane"/>
    <property type="evidence" value="ECO:0007669"/>
    <property type="project" value="UniProtKB-SubCell"/>
</dbReference>
<dbReference type="EMBL" id="JAPQKR010000005">
    <property type="protein sequence ID" value="KAJ5216641.1"/>
    <property type="molecule type" value="Genomic_DNA"/>
</dbReference>
<dbReference type="InterPro" id="IPR011701">
    <property type="entry name" value="MFS"/>
</dbReference>
<comment type="caution">
    <text evidence="8">The sequence shown here is derived from an EMBL/GenBank/DDBJ whole genome shotgun (WGS) entry which is preliminary data.</text>
</comment>
<reference evidence="8" key="2">
    <citation type="journal article" date="2023" name="IMA Fungus">
        <title>Comparative genomic study of the Penicillium genus elucidates a diverse pangenome and 15 lateral gene transfer events.</title>
        <authorList>
            <person name="Petersen C."/>
            <person name="Sorensen T."/>
            <person name="Nielsen M.R."/>
            <person name="Sondergaard T.E."/>
            <person name="Sorensen J.L."/>
            <person name="Fitzpatrick D.A."/>
            <person name="Frisvad J.C."/>
            <person name="Nielsen K.L."/>
        </authorList>
    </citation>
    <scope>NUCLEOTIDE SEQUENCE</scope>
    <source>
        <strain evidence="8">IBT 15544</strain>
    </source>
</reference>
<accession>A0A9W9NB65</accession>
<dbReference type="InterPro" id="IPR036259">
    <property type="entry name" value="MFS_trans_sf"/>
</dbReference>